<comment type="function">
    <text evidence="5">Responsible for synthesis of pseudouridine from uracil at positions 1911, 1915 and 1917 in 23S ribosomal RNA.</text>
</comment>
<feature type="domain" description="Pseudouridine synthase RsuA/RluA-like" evidence="9">
    <location>
        <begin position="94"/>
        <end position="243"/>
    </location>
</feature>
<dbReference type="PANTHER" id="PTHR21600">
    <property type="entry name" value="MITOCHONDRIAL RNA PSEUDOURIDINE SYNTHASE"/>
    <property type="match status" value="1"/>
</dbReference>
<dbReference type="GO" id="GO:0003723">
    <property type="term" value="F:RNA binding"/>
    <property type="evidence" value="ECO:0007669"/>
    <property type="project" value="UniProtKB-KW"/>
</dbReference>
<dbReference type="CDD" id="cd02869">
    <property type="entry name" value="PseudoU_synth_RluA_like"/>
    <property type="match status" value="1"/>
</dbReference>
<dbReference type="InterPro" id="IPR006145">
    <property type="entry name" value="PsdUridine_synth_RsuA/RluA"/>
</dbReference>
<dbReference type="InterPro" id="IPR006224">
    <property type="entry name" value="PsdUridine_synth_RluA-like_CS"/>
</dbReference>
<keyword evidence="2 7" id="KW-0694">RNA-binding</keyword>
<comment type="catalytic activity">
    <reaction evidence="4">
        <text>uridine(1911/1915/1917) in 23S rRNA = pseudouridine(1911/1915/1917) in 23S rRNA</text>
        <dbReference type="Rhea" id="RHEA:42524"/>
        <dbReference type="Rhea" id="RHEA-COMP:10097"/>
        <dbReference type="Rhea" id="RHEA-COMP:10098"/>
        <dbReference type="ChEBI" id="CHEBI:65314"/>
        <dbReference type="ChEBI" id="CHEBI:65315"/>
        <dbReference type="EC" id="5.4.99.23"/>
    </reaction>
</comment>
<gene>
    <name evidence="10" type="ORF">FHS30_002333</name>
</gene>
<comment type="caution">
    <text evidence="10">The sequence shown here is derived from an EMBL/GenBank/DDBJ whole genome shotgun (WGS) entry which is preliminary data.</text>
</comment>
<evidence type="ECO:0000259" key="9">
    <source>
        <dbReference type="Pfam" id="PF00849"/>
    </source>
</evidence>
<dbReference type="GO" id="GO:0160140">
    <property type="term" value="F:23S rRNA pseudouridine(1911/1915/1917) synthase activity"/>
    <property type="evidence" value="ECO:0007669"/>
    <property type="project" value="UniProtKB-EC"/>
</dbReference>
<evidence type="ECO:0000256" key="1">
    <source>
        <dbReference type="ARBA" id="ARBA00010876"/>
    </source>
</evidence>
<dbReference type="EC" id="5.4.99.-" evidence="8"/>
<evidence type="ECO:0000256" key="7">
    <source>
        <dbReference type="PROSITE-ProRule" id="PRU00182"/>
    </source>
</evidence>
<dbReference type="NCBIfam" id="TIGR00005">
    <property type="entry name" value="rluA_subfam"/>
    <property type="match status" value="1"/>
</dbReference>
<evidence type="ECO:0000256" key="4">
    <source>
        <dbReference type="ARBA" id="ARBA00036882"/>
    </source>
</evidence>
<dbReference type="Proteomes" id="UP000559987">
    <property type="component" value="Unassembled WGS sequence"/>
</dbReference>
<evidence type="ECO:0000256" key="3">
    <source>
        <dbReference type="ARBA" id="ARBA00023235"/>
    </source>
</evidence>
<dbReference type="Gene3D" id="3.10.290.10">
    <property type="entry name" value="RNA-binding S4 domain"/>
    <property type="match status" value="1"/>
</dbReference>
<dbReference type="SUPFAM" id="SSF55120">
    <property type="entry name" value="Pseudouridine synthase"/>
    <property type="match status" value="1"/>
</dbReference>
<dbReference type="Pfam" id="PF00849">
    <property type="entry name" value="PseudoU_synth_2"/>
    <property type="match status" value="1"/>
</dbReference>
<dbReference type="PROSITE" id="PS01129">
    <property type="entry name" value="PSI_RLU"/>
    <property type="match status" value="1"/>
</dbReference>
<evidence type="ECO:0000256" key="5">
    <source>
        <dbReference type="ARBA" id="ARBA00056072"/>
    </source>
</evidence>
<comment type="similarity">
    <text evidence="1 8">Belongs to the pseudouridine synthase RluA family.</text>
</comment>
<dbReference type="FunFam" id="3.30.2350.10:FF:000006">
    <property type="entry name" value="Pseudouridine synthase"/>
    <property type="match status" value="1"/>
</dbReference>
<dbReference type="NCBIfam" id="NF008385">
    <property type="entry name" value="PRK11180.1"/>
    <property type="match status" value="1"/>
</dbReference>
<reference evidence="10 11" key="1">
    <citation type="submission" date="2020-08" db="EMBL/GenBank/DDBJ databases">
        <title>Genomic Encyclopedia of Type Strains, Phase III (KMG-III): the genomes of soil and plant-associated and newly described type strains.</title>
        <authorList>
            <person name="Whitman W."/>
        </authorList>
    </citation>
    <scope>NUCLEOTIDE SEQUENCE [LARGE SCALE GENOMIC DNA]</scope>
    <source>
        <strain evidence="10 11">CECT 8571</strain>
    </source>
</reference>
<evidence type="ECO:0000313" key="10">
    <source>
        <dbReference type="EMBL" id="MBB3169125.1"/>
    </source>
</evidence>
<dbReference type="SUPFAM" id="SSF55174">
    <property type="entry name" value="Alpha-L RNA-binding motif"/>
    <property type="match status" value="1"/>
</dbReference>
<proteinExistence type="inferred from homology"/>
<dbReference type="InterPro" id="IPR036986">
    <property type="entry name" value="S4_RNA-bd_sf"/>
</dbReference>
<dbReference type="InterPro" id="IPR006225">
    <property type="entry name" value="PsdUridine_synth_RluC/D"/>
</dbReference>
<dbReference type="AlphaFoldDB" id="A0A839UUT7"/>
<feature type="active site" evidence="6">
    <location>
        <position position="141"/>
    </location>
</feature>
<dbReference type="InterPro" id="IPR020103">
    <property type="entry name" value="PsdUridine_synth_cat_dom_sf"/>
</dbReference>
<keyword evidence="3 8" id="KW-0413">Isomerase</keyword>
<dbReference type="EMBL" id="JACHXZ010000003">
    <property type="protein sequence ID" value="MBB3169125.1"/>
    <property type="molecule type" value="Genomic_DNA"/>
</dbReference>
<evidence type="ECO:0000256" key="8">
    <source>
        <dbReference type="RuleBase" id="RU362028"/>
    </source>
</evidence>
<sequence>MSTDSQQIQLEARVPVSAGGARVDTLASDLFPDYSRSRLQSWIKTGALRLDGKVCKPKDKCYGGETLSLQATLEAAGDWAPQAMDLDIVYEDEHLLVLNKPAGLVVHPGAGNADGTLLNALLHHCAALQNIPRAGIVHRLDKDTTGLMVVAKTLTAQTDLVAQLQARTVKREYDALTLGRMIAGGTVEQPIGRHPTQRTKMAVVEHGKEAITHYSIQKRFLHYTLVRCQLATGRTHQIRVHMAWLKHPLVGDQTYAGGRQLAAGLSSDMREALLAFPRQALHATQLGLLHPASGEPMQWQAPRPADFEALLTQLSQEDGLGQGH</sequence>
<organism evidence="10 11">
    <name type="scientific">Simiduia aestuariiviva</name>
    <dbReference type="NCBI Taxonomy" id="1510459"/>
    <lineage>
        <taxon>Bacteria</taxon>
        <taxon>Pseudomonadati</taxon>
        <taxon>Pseudomonadota</taxon>
        <taxon>Gammaproteobacteria</taxon>
        <taxon>Cellvibrionales</taxon>
        <taxon>Cellvibrionaceae</taxon>
        <taxon>Simiduia</taxon>
    </lineage>
</organism>
<evidence type="ECO:0000313" key="11">
    <source>
        <dbReference type="Proteomes" id="UP000559987"/>
    </source>
</evidence>
<protein>
    <recommendedName>
        <fullName evidence="8">Pseudouridine synthase</fullName>
        <ecNumber evidence="8">5.4.99.-</ecNumber>
    </recommendedName>
</protein>
<dbReference type="RefSeq" id="WP_183910615.1">
    <property type="nucleotide sequence ID" value="NZ_JACHXZ010000003.1"/>
</dbReference>
<dbReference type="CDD" id="cd00165">
    <property type="entry name" value="S4"/>
    <property type="match status" value="1"/>
</dbReference>
<dbReference type="PROSITE" id="PS50889">
    <property type="entry name" value="S4"/>
    <property type="match status" value="1"/>
</dbReference>
<dbReference type="GO" id="GO:0000455">
    <property type="term" value="P:enzyme-directed rRNA pseudouridine synthesis"/>
    <property type="evidence" value="ECO:0007669"/>
    <property type="project" value="TreeGrafter"/>
</dbReference>
<name>A0A839UUT7_9GAMM</name>
<accession>A0A839UUT7</accession>
<keyword evidence="11" id="KW-1185">Reference proteome</keyword>
<evidence type="ECO:0000256" key="6">
    <source>
        <dbReference type="PIRSR" id="PIRSR606225-1"/>
    </source>
</evidence>
<evidence type="ECO:0000256" key="2">
    <source>
        <dbReference type="ARBA" id="ARBA00022884"/>
    </source>
</evidence>
<dbReference type="InterPro" id="IPR050188">
    <property type="entry name" value="RluA_PseudoU_synthase"/>
</dbReference>
<dbReference type="Gene3D" id="3.30.2350.10">
    <property type="entry name" value="Pseudouridine synthase"/>
    <property type="match status" value="1"/>
</dbReference>
<comment type="catalytic activity">
    <reaction evidence="8">
        <text>a uridine in RNA = a pseudouridine in RNA</text>
        <dbReference type="Rhea" id="RHEA:48348"/>
        <dbReference type="Rhea" id="RHEA-COMP:12068"/>
        <dbReference type="Rhea" id="RHEA-COMP:12069"/>
        <dbReference type="ChEBI" id="CHEBI:65314"/>
        <dbReference type="ChEBI" id="CHEBI:65315"/>
    </reaction>
</comment>
<dbReference type="PANTHER" id="PTHR21600:SF44">
    <property type="entry name" value="RIBOSOMAL LARGE SUBUNIT PSEUDOURIDINE SYNTHASE D"/>
    <property type="match status" value="1"/>
</dbReference>